<evidence type="ECO:0000313" key="1">
    <source>
        <dbReference type="EMBL" id="DAF95561.1"/>
    </source>
</evidence>
<name>A0A8S5UM26_9CAUD</name>
<dbReference type="EMBL" id="BK016109">
    <property type="protein sequence ID" value="DAF95561.1"/>
    <property type="molecule type" value="Genomic_DNA"/>
</dbReference>
<accession>A0A8S5UM26</accession>
<reference evidence="1" key="1">
    <citation type="journal article" date="2021" name="Proc. Natl. Acad. Sci. U.S.A.">
        <title>A Catalog of Tens of Thousands of Viruses from Human Metagenomes Reveals Hidden Associations with Chronic Diseases.</title>
        <authorList>
            <person name="Tisza M.J."/>
            <person name="Buck C.B."/>
        </authorList>
    </citation>
    <scope>NUCLEOTIDE SEQUENCE</scope>
    <source>
        <strain evidence="1">CtCo31</strain>
    </source>
</reference>
<sequence length="33" mass="3907">MIPKNVFLLLMNLKQKNKPIDVLLILNMLKNKK</sequence>
<proteinExistence type="predicted"/>
<protein>
    <submittedName>
        <fullName evidence="1">Uncharacterized protein</fullName>
    </submittedName>
</protein>
<organism evidence="1">
    <name type="scientific">Myoviridae sp. ctCo31</name>
    <dbReference type="NCBI Taxonomy" id="2825053"/>
    <lineage>
        <taxon>Viruses</taxon>
        <taxon>Duplodnaviria</taxon>
        <taxon>Heunggongvirae</taxon>
        <taxon>Uroviricota</taxon>
        <taxon>Caudoviricetes</taxon>
    </lineage>
</organism>